<accession>A0AAW1QB84</accession>
<reference evidence="8 9" key="1">
    <citation type="journal article" date="2024" name="Nat. Commun.">
        <title>Phylogenomics reveals the evolutionary origins of lichenization in chlorophyte algae.</title>
        <authorList>
            <person name="Puginier C."/>
            <person name="Libourel C."/>
            <person name="Otte J."/>
            <person name="Skaloud P."/>
            <person name="Haon M."/>
            <person name="Grisel S."/>
            <person name="Petersen M."/>
            <person name="Berrin J.G."/>
            <person name="Delaux P.M."/>
            <person name="Dal Grande F."/>
            <person name="Keller J."/>
        </authorList>
    </citation>
    <scope>NUCLEOTIDE SEQUENCE [LARGE SCALE GENOMIC DNA]</scope>
    <source>
        <strain evidence="8 9">SAG 2145</strain>
    </source>
</reference>
<proteinExistence type="predicted"/>
<keyword evidence="9" id="KW-1185">Reference proteome</keyword>
<dbReference type="GO" id="GO:0006418">
    <property type="term" value="P:tRNA aminoacylation for protein translation"/>
    <property type="evidence" value="ECO:0007669"/>
    <property type="project" value="InterPro"/>
</dbReference>
<keyword evidence="1" id="KW-0436">Ligase</keyword>
<evidence type="ECO:0000313" key="8">
    <source>
        <dbReference type="EMBL" id="KAK9818548.1"/>
    </source>
</evidence>
<keyword evidence="2" id="KW-0547">Nucleotide-binding</keyword>
<dbReference type="InterPro" id="IPR000738">
    <property type="entry name" value="WHEP-TRS_dom"/>
</dbReference>
<dbReference type="Pfam" id="PF08670">
    <property type="entry name" value="MEKHLA"/>
    <property type="match status" value="1"/>
</dbReference>
<name>A0AAW1QB84_9CHLO</name>
<dbReference type="AlphaFoldDB" id="A0AAW1QB84"/>
<evidence type="ECO:0000256" key="3">
    <source>
        <dbReference type="ARBA" id="ARBA00022840"/>
    </source>
</evidence>
<comment type="caution">
    <text evidence="8">The sequence shown here is derived from an EMBL/GenBank/DDBJ whole genome shotgun (WGS) entry which is preliminary data.</text>
</comment>
<protein>
    <recommendedName>
        <fullName evidence="7">WHEP-TRS domain-containing protein</fullName>
    </recommendedName>
</protein>
<gene>
    <name evidence="8" type="ORF">WJX74_004619</name>
</gene>
<evidence type="ECO:0000256" key="4">
    <source>
        <dbReference type="ARBA" id="ARBA00022917"/>
    </source>
</evidence>
<organism evidence="8 9">
    <name type="scientific">Apatococcus lobatus</name>
    <dbReference type="NCBI Taxonomy" id="904363"/>
    <lineage>
        <taxon>Eukaryota</taxon>
        <taxon>Viridiplantae</taxon>
        <taxon>Chlorophyta</taxon>
        <taxon>core chlorophytes</taxon>
        <taxon>Trebouxiophyceae</taxon>
        <taxon>Chlorellales</taxon>
        <taxon>Chlorellaceae</taxon>
        <taxon>Apatococcus</taxon>
    </lineage>
</organism>
<keyword evidence="5" id="KW-0030">Aminoacyl-tRNA synthetase</keyword>
<keyword evidence="4" id="KW-0648">Protein biosynthesis</keyword>
<feature type="region of interest" description="Disordered" evidence="6">
    <location>
        <begin position="50"/>
        <end position="80"/>
    </location>
</feature>
<feature type="region of interest" description="Disordered" evidence="6">
    <location>
        <begin position="241"/>
        <end position="297"/>
    </location>
</feature>
<feature type="compositionally biased region" description="Low complexity" evidence="6">
    <location>
        <begin position="259"/>
        <end position="281"/>
    </location>
</feature>
<feature type="domain" description="WHEP-TRS" evidence="7">
    <location>
        <begin position="267"/>
        <end position="317"/>
    </location>
</feature>
<dbReference type="Proteomes" id="UP001438707">
    <property type="component" value="Unassembled WGS sequence"/>
</dbReference>
<keyword evidence="3" id="KW-0067">ATP-binding</keyword>
<evidence type="ECO:0000259" key="7">
    <source>
        <dbReference type="PROSITE" id="PS51185"/>
    </source>
</evidence>
<sequence>MLCSCRRLYQPRACLRTVRASWPLTLPFHSARTAFRLGRDQARPLLVVAAKKGKGGGKKGGGGQKKGPGSLADIPKPPEPWKDPEVIMENLLLVESFRRKVGRPLLEGELEIQEIAETLWKAPMAILSSNDGDSEGEPPVFRYANEAALTLMGFDKLEDMIGAPSQARTDDSAEAQAGRERLMAEMLEKGFLDVQTPLKRHTLQGQPIQAQEATLWAVEAPTGELLGSAIAMWRWVGADGKERGPRAAPSEEAQESPDQSSAEPSEQLAAAEAAAAEQAQAVRELKEGKGLDNSSSEVQAAVDELLKRKAAVDKLKQ</sequence>
<dbReference type="EMBL" id="JALJOS010000060">
    <property type="protein sequence ID" value="KAK9818548.1"/>
    <property type="molecule type" value="Genomic_DNA"/>
</dbReference>
<dbReference type="PROSITE" id="PS51185">
    <property type="entry name" value="WHEP_TRS_2"/>
    <property type="match status" value="1"/>
</dbReference>
<evidence type="ECO:0000313" key="9">
    <source>
        <dbReference type="Proteomes" id="UP001438707"/>
    </source>
</evidence>
<evidence type="ECO:0000256" key="5">
    <source>
        <dbReference type="ARBA" id="ARBA00023146"/>
    </source>
</evidence>
<evidence type="ECO:0000256" key="2">
    <source>
        <dbReference type="ARBA" id="ARBA00022741"/>
    </source>
</evidence>
<dbReference type="InterPro" id="IPR013978">
    <property type="entry name" value="MEKHLA"/>
</dbReference>
<dbReference type="GO" id="GO:0004812">
    <property type="term" value="F:aminoacyl-tRNA ligase activity"/>
    <property type="evidence" value="ECO:0007669"/>
    <property type="project" value="UniProtKB-KW"/>
</dbReference>
<evidence type="ECO:0000256" key="6">
    <source>
        <dbReference type="SAM" id="MobiDB-lite"/>
    </source>
</evidence>
<dbReference type="GO" id="GO:0005524">
    <property type="term" value="F:ATP binding"/>
    <property type="evidence" value="ECO:0007669"/>
    <property type="project" value="UniProtKB-KW"/>
</dbReference>
<evidence type="ECO:0000256" key="1">
    <source>
        <dbReference type="ARBA" id="ARBA00022598"/>
    </source>
</evidence>